<evidence type="ECO:0000313" key="1">
    <source>
        <dbReference type="EMBL" id="SIN85182.1"/>
    </source>
</evidence>
<accession>A0A1N6EQ21</accession>
<sequence length="261" mass="30213">MTTSSRANVASSFTVIKGAMIDETYSVFSAWDFEQSKRENLDRLRQENFIGARSATWLRDVAKVLNRRFDPAGRDRPLVMLAQHGLPVEEWKPLLLWHMTRDEFLVRDFLETWLFEAYDAGIFRICSEDVEEYLGSIATRGATTEHAWSEQTKKRVAAGLLKIAVDFGLLRGSITKEFVSFHLSERSFLYLLHAMRDEKLSPSRVIASYGWRLFLMRTADVERELLRLHQYQKLEYHVAGSLVQLDLPCTSSYQYAEKMVA</sequence>
<evidence type="ECO:0000313" key="2">
    <source>
        <dbReference type="Proteomes" id="UP000184693"/>
    </source>
</evidence>
<dbReference type="InterPro" id="IPR023137">
    <property type="entry name" value="BrxA_sf"/>
</dbReference>
<dbReference type="Gene3D" id="1.10.3540.10">
    <property type="entry name" value="uncharacterized protein from magnetospirillum magneticum domain"/>
    <property type="match status" value="1"/>
</dbReference>
<dbReference type="OrthoDB" id="8265767at2"/>
<dbReference type="EMBL" id="FSRM01000001">
    <property type="protein sequence ID" value="SIN85182.1"/>
    <property type="molecule type" value="Genomic_DNA"/>
</dbReference>
<protein>
    <submittedName>
        <fullName evidence="1">Putative inner membrane protein</fullName>
    </submittedName>
</protein>
<dbReference type="InterPro" id="IPR014948">
    <property type="entry name" value="BrxA"/>
</dbReference>
<dbReference type="AlphaFoldDB" id="A0A1N6EQ21"/>
<dbReference type="RefSeq" id="WP_074263139.1">
    <property type="nucleotide sequence ID" value="NZ_FSRM01000001.1"/>
</dbReference>
<dbReference type="Proteomes" id="UP000184693">
    <property type="component" value="Unassembled WGS sequence"/>
</dbReference>
<name>A0A1N6EQ21_9BURK</name>
<organism evidence="1 2">
    <name type="scientific">Paraburkholderia phenazinium</name>
    <dbReference type="NCBI Taxonomy" id="60549"/>
    <lineage>
        <taxon>Bacteria</taxon>
        <taxon>Pseudomonadati</taxon>
        <taxon>Pseudomonadota</taxon>
        <taxon>Betaproteobacteria</taxon>
        <taxon>Burkholderiales</taxon>
        <taxon>Burkholderiaceae</taxon>
        <taxon>Paraburkholderia</taxon>
    </lineage>
</organism>
<dbReference type="Pfam" id="PF08849">
    <property type="entry name" value="BrxA"/>
    <property type="match status" value="1"/>
</dbReference>
<gene>
    <name evidence="1" type="ORF">SAMN05444168_0873</name>
</gene>
<proteinExistence type="predicted"/>
<reference evidence="1 2" key="1">
    <citation type="submission" date="2016-11" db="EMBL/GenBank/DDBJ databases">
        <authorList>
            <person name="Jaros S."/>
            <person name="Januszkiewicz K."/>
            <person name="Wedrychowicz H."/>
        </authorList>
    </citation>
    <scope>NUCLEOTIDE SEQUENCE [LARGE SCALE GENOMIC DNA]</scope>
    <source>
        <strain evidence="1 2">GAS86</strain>
    </source>
</reference>